<accession>E4XCK2</accession>
<organism evidence="2">
    <name type="scientific">Oikopleura dioica</name>
    <name type="common">Tunicate</name>
    <dbReference type="NCBI Taxonomy" id="34765"/>
    <lineage>
        <taxon>Eukaryota</taxon>
        <taxon>Metazoa</taxon>
        <taxon>Chordata</taxon>
        <taxon>Tunicata</taxon>
        <taxon>Appendicularia</taxon>
        <taxon>Copelata</taxon>
        <taxon>Oikopleuridae</taxon>
        <taxon>Oikopleura</taxon>
    </lineage>
</organism>
<gene>
    <name evidence="2" type="ORF">GSOID_T00007872001</name>
</gene>
<sequence>MNNANELIQQDKVFTSNINGSCRSNVILIPFLSLDVWIQEKFNENNKRTPEKTIVVNRALDLGFTYVNYRFANYRSRYFILPGSISDFPAGRIQSFDYFIRKFKEEEEFRKLAQPVKLELFEDLDLNNLDITTKLTLDFIQRTVDSGATAKNTGLEIMTPETEPETKEEMNNTLFEDANETLNEEINKSFNGTSDEAREDTKFARTRPINPTRNTPFVNTIVKDEDDSGKPWKSHKIPRLKESGLGVKDWANKCVFLVNFGREKKLTDTQKCQLILENVHFASFGPKMDEFQQETDQSFENLKEIIQEHVQLDEMEASVTLQNTKFEETRDKDICRFYERIKKLVRIKYPELKSEGLNTTTMEHFERLIPNYIKNSESWGLDTYDAKDPAKRVLLANRIFLMSKERRHINAK</sequence>
<feature type="compositionally biased region" description="Polar residues" evidence="1">
    <location>
        <begin position="209"/>
        <end position="218"/>
    </location>
</feature>
<keyword evidence="3" id="KW-1185">Reference proteome</keyword>
<reference evidence="2" key="1">
    <citation type="journal article" date="2010" name="Science">
        <title>Plasticity of animal genome architecture unmasked by rapid evolution of a pelagic tunicate.</title>
        <authorList>
            <person name="Denoeud F."/>
            <person name="Henriet S."/>
            <person name="Mungpakdee S."/>
            <person name="Aury J.M."/>
            <person name="Da Silva C."/>
            <person name="Brinkmann H."/>
            <person name="Mikhaleva J."/>
            <person name="Olsen L.C."/>
            <person name="Jubin C."/>
            <person name="Canestro C."/>
            <person name="Bouquet J.M."/>
            <person name="Danks G."/>
            <person name="Poulain J."/>
            <person name="Campsteijn C."/>
            <person name="Adamski M."/>
            <person name="Cross I."/>
            <person name="Yadetie F."/>
            <person name="Muffato M."/>
            <person name="Louis A."/>
            <person name="Butcher S."/>
            <person name="Tsagkogeorga G."/>
            <person name="Konrad A."/>
            <person name="Singh S."/>
            <person name="Jensen M.F."/>
            <person name="Cong E.H."/>
            <person name="Eikeseth-Otteraa H."/>
            <person name="Noel B."/>
            <person name="Anthouard V."/>
            <person name="Porcel B.M."/>
            <person name="Kachouri-Lafond R."/>
            <person name="Nishino A."/>
            <person name="Ugolini M."/>
            <person name="Chourrout P."/>
            <person name="Nishida H."/>
            <person name="Aasland R."/>
            <person name="Huzurbazar S."/>
            <person name="Westhof E."/>
            <person name="Delsuc F."/>
            <person name="Lehrach H."/>
            <person name="Reinhardt R."/>
            <person name="Weissenbach J."/>
            <person name="Roy S.W."/>
            <person name="Artiguenave F."/>
            <person name="Postlethwait J.H."/>
            <person name="Manak J.R."/>
            <person name="Thompson E.M."/>
            <person name="Jaillon O."/>
            <person name="Du Pasquier L."/>
            <person name="Boudinot P."/>
            <person name="Liberles D.A."/>
            <person name="Volff J.N."/>
            <person name="Philippe H."/>
            <person name="Lenhard B."/>
            <person name="Roest Crollius H."/>
            <person name="Wincker P."/>
            <person name="Chourrout D."/>
        </authorList>
    </citation>
    <scope>NUCLEOTIDE SEQUENCE [LARGE SCALE GENOMIC DNA]</scope>
</reference>
<evidence type="ECO:0000256" key="1">
    <source>
        <dbReference type="SAM" id="MobiDB-lite"/>
    </source>
</evidence>
<dbReference type="InParanoid" id="E4XCK2"/>
<dbReference type="EMBL" id="FN653036">
    <property type="protein sequence ID" value="CBY09327.1"/>
    <property type="molecule type" value="Genomic_DNA"/>
</dbReference>
<evidence type="ECO:0000313" key="3">
    <source>
        <dbReference type="Proteomes" id="UP000001307"/>
    </source>
</evidence>
<feature type="region of interest" description="Disordered" evidence="1">
    <location>
        <begin position="207"/>
        <end position="235"/>
    </location>
</feature>
<evidence type="ECO:0000313" key="2">
    <source>
        <dbReference type="EMBL" id="CBY09327.1"/>
    </source>
</evidence>
<dbReference type="Proteomes" id="UP000001307">
    <property type="component" value="Unassembled WGS sequence"/>
</dbReference>
<protein>
    <submittedName>
        <fullName evidence="2">Uncharacterized protein</fullName>
    </submittedName>
</protein>
<proteinExistence type="predicted"/>
<dbReference type="AlphaFoldDB" id="E4XCK2"/>
<name>E4XCK2_OIKDI</name>